<organism evidence="2 3">
    <name type="scientific">Patiriisocius marinistellae</name>
    <dbReference type="NCBI Taxonomy" id="2494560"/>
    <lineage>
        <taxon>Bacteria</taxon>
        <taxon>Pseudomonadati</taxon>
        <taxon>Bacteroidota</taxon>
        <taxon>Flavobacteriia</taxon>
        <taxon>Flavobacteriales</taxon>
        <taxon>Flavobacteriaceae</taxon>
        <taxon>Patiriisocius</taxon>
    </lineage>
</organism>
<accession>A0A5J4G0Z5</accession>
<protein>
    <recommendedName>
        <fullName evidence="4">DUF4595 domain-containing protein</fullName>
    </recommendedName>
</protein>
<dbReference type="RefSeq" id="WP_151894065.1">
    <property type="nucleotide sequence ID" value="NZ_BKCF01000002.1"/>
</dbReference>
<name>A0A5J4G0Z5_9FLAO</name>
<dbReference type="Proteomes" id="UP000326994">
    <property type="component" value="Unassembled WGS sequence"/>
</dbReference>
<comment type="caution">
    <text evidence="2">The sequence shown here is derived from an EMBL/GenBank/DDBJ whole genome shotgun (WGS) entry which is preliminary data.</text>
</comment>
<evidence type="ECO:0000313" key="2">
    <source>
        <dbReference type="EMBL" id="GEQ86136.1"/>
    </source>
</evidence>
<gene>
    <name evidence="2" type="ORF">ULMS_16440</name>
</gene>
<keyword evidence="1" id="KW-0732">Signal</keyword>
<dbReference type="OrthoDB" id="1417299at2"/>
<sequence>MKKTFTKVAFALMGLILFSACGDDDSATEEFSIANGNITPKFIKTMTSTDSSSGSNAALTTFNYDSSNRLISILSNEETTSFVFENGTLVNIIGDAANTLGDDDNLSIAQFYEAPYDAFELGEAREYDANLNPRIIDVYQDEFNQNSGSVERVTYTSTVEYEAQHNLFFYTMQAAGIIDVLDGVRLNLSMMPVPSEIAIARALLPVNNFKTITTRNAANEIVFTINATYVYDSDNYPTSATVTTVDIVNNETDTFNTTFTYKN</sequence>
<feature type="chain" id="PRO_5023828723" description="DUF4595 domain-containing protein" evidence="1">
    <location>
        <begin position="23"/>
        <end position="263"/>
    </location>
</feature>
<evidence type="ECO:0000313" key="3">
    <source>
        <dbReference type="Proteomes" id="UP000326994"/>
    </source>
</evidence>
<dbReference type="EMBL" id="BKCF01000002">
    <property type="protein sequence ID" value="GEQ86136.1"/>
    <property type="molecule type" value="Genomic_DNA"/>
</dbReference>
<evidence type="ECO:0000256" key="1">
    <source>
        <dbReference type="SAM" id="SignalP"/>
    </source>
</evidence>
<evidence type="ECO:0008006" key="4">
    <source>
        <dbReference type="Google" id="ProtNLM"/>
    </source>
</evidence>
<proteinExistence type="predicted"/>
<dbReference type="PROSITE" id="PS51257">
    <property type="entry name" value="PROKAR_LIPOPROTEIN"/>
    <property type="match status" value="1"/>
</dbReference>
<reference evidence="2 3" key="1">
    <citation type="submission" date="2019-08" db="EMBL/GenBank/DDBJ databases">
        <title>Ulvibacter marinistellae sp. nov., isolated from a starfish, Patiria pectinifera.</title>
        <authorList>
            <person name="Kawano K."/>
            <person name="Ushijima N."/>
            <person name="Kihara M."/>
            <person name="Itoh H."/>
        </authorList>
    </citation>
    <scope>NUCLEOTIDE SEQUENCE [LARGE SCALE GENOMIC DNA]</scope>
    <source>
        <strain evidence="2 3">KK4</strain>
    </source>
</reference>
<keyword evidence="3" id="KW-1185">Reference proteome</keyword>
<dbReference type="AlphaFoldDB" id="A0A5J4G0Z5"/>
<feature type="signal peptide" evidence="1">
    <location>
        <begin position="1"/>
        <end position="22"/>
    </location>
</feature>